<protein>
    <recommendedName>
        <fullName evidence="4">DUF2335 domain-containing protein</fullName>
    </recommendedName>
</protein>
<name>A0A557QID3_9RHOO</name>
<keyword evidence="1" id="KW-0472">Membrane</keyword>
<keyword evidence="1" id="KW-1133">Transmembrane helix</keyword>
<dbReference type="AlphaFoldDB" id="A0A557QID3"/>
<reference evidence="2 3" key="1">
    <citation type="submission" date="2019-07" db="EMBL/GenBank/DDBJ databases">
        <title>The pathways for chlorine oxyanion respiration interact through the shared metabolite chlorate.</title>
        <authorList>
            <person name="Barnum T.P."/>
            <person name="Cheng Y."/>
            <person name="Hill K.A."/>
            <person name="Lucas L.N."/>
            <person name="Carlson H.K."/>
            <person name="Coates J.D."/>
        </authorList>
    </citation>
    <scope>NUCLEOTIDE SEQUENCE [LARGE SCALE GENOMIC DNA]</scope>
    <source>
        <strain evidence="2 3">SFB-3</strain>
    </source>
</reference>
<evidence type="ECO:0000313" key="2">
    <source>
        <dbReference type="EMBL" id="TVO52662.1"/>
    </source>
</evidence>
<evidence type="ECO:0000256" key="1">
    <source>
        <dbReference type="SAM" id="Phobius"/>
    </source>
</evidence>
<accession>A0A557QID3</accession>
<proteinExistence type="predicted"/>
<organism evidence="2 3">
    <name type="scientific">Denitromonas halophila</name>
    <dbReference type="NCBI Taxonomy" id="1629404"/>
    <lineage>
        <taxon>Bacteria</taxon>
        <taxon>Pseudomonadati</taxon>
        <taxon>Pseudomonadota</taxon>
        <taxon>Betaproteobacteria</taxon>
        <taxon>Rhodocyclales</taxon>
        <taxon>Zoogloeaceae</taxon>
        <taxon>Denitromonas</taxon>
    </lineage>
</organism>
<sequence length="139" mass="15682">MSDYSESIRLRYKEESTEQLLYLYASTDLTEVAKKLLVSELHSRGVNNIEEQVEPVRAEIVEEREALNASRQEAKKNADFAYKLTYIFVAVLVGGASIYSAIIGDTDKAIVTAVIGALGMLFVWAKRMVWKFIVHLFTS</sequence>
<dbReference type="RefSeq" id="WP_144310751.1">
    <property type="nucleotide sequence ID" value="NZ_VMNK01000016.1"/>
</dbReference>
<keyword evidence="3" id="KW-1185">Reference proteome</keyword>
<evidence type="ECO:0000313" key="3">
    <source>
        <dbReference type="Proteomes" id="UP000319502"/>
    </source>
</evidence>
<evidence type="ECO:0008006" key="4">
    <source>
        <dbReference type="Google" id="ProtNLM"/>
    </source>
</evidence>
<comment type="caution">
    <text evidence="2">The sequence shown here is derived from an EMBL/GenBank/DDBJ whole genome shotgun (WGS) entry which is preliminary data.</text>
</comment>
<gene>
    <name evidence="2" type="ORF">FHP91_17150</name>
</gene>
<keyword evidence="1" id="KW-0812">Transmembrane</keyword>
<dbReference type="EMBL" id="VMNK01000016">
    <property type="protein sequence ID" value="TVO52662.1"/>
    <property type="molecule type" value="Genomic_DNA"/>
</dbReference>
<dbReference type="Proteomes" id="UP000319502">
    <property type="component" value="Unassembled WGS sequence"/>
</dbReference>
<feature type="transmembrane region" description="Helical" evidence="1">
    <location>
        <begin position="109"/>
        <end position="125"/>
    </location>
</feature>
<feature type="transmembrane region" description="Helical" evidence="1">
    <location>
        <begin position="80"/>
        <end position="103"/>
    </location>
</feature>